<dbReference type="Gene3D" id="1.20.1260.10">
    <property type="match status" value="1"/>
</dbReference>
<dbReference type="PROSITE" id="PS51257">
    <property type="entry name" value="PROKAR_LIPOPROTEIN"/>
    <property type="match status" value="1"/>
</dbReference>
<keyword evidence="5" id="KW-1185">Reference proteome</keyword>
<dbReference type="InterPro" id="IPR012347">
    <property type="entry name" value="Ferritin-like"/>
</dbReference>
<keyword evidence="2" id="KW-0732">Signal</keyword>
<evidence type="ECO:0000313" key="4">
    <source>
        <dbReference type="EMBL" id="VEG51808.1"/>
    </source>
</evidence>
<dbReference type="AlphaFoldDB" id="A0A448IHK4"/>
<feature type="chain" id="PRO_5039275305" evidence="2">
    <location>
        <begin position="25"/>
        <end position="220"/>
    </location>
</feature>
<keyword evidence="4" id="KW-0449">Lipoprotein</keyword>
<dbReference type="EMBL" id="LR134356">
    <property type="protein sequence ID" value="VEG51808.1"/>
    <property type="molecule type" value="Genomic_DNA"/>
</dbReference>
<evidence type="ECO:0000313" key="5">
    <source>
        <dbReference type="Proteomes" id="UP000279306"/>
    </source>
</evidence>
<feature type="region of interest" description="Disordered" evidence="1">
    <location>
        <begin position="29"/>
        <end position="49"/>
    </location>
</feature>
<dbReference type="KEGG" id="mauu:NCTC10437_00921"/>
<dbReference type="InterPro" id="IPR005183">
    <property type="entry name" value="DUF305_CopM-like"/>
</dbReference>
<organism evidence="4 5">
    <name type="scientific">Mycolicibacterium aurum</name>
    <name type="common">Mycobacterium aurum</name>
    <dbReference type="NCBI Taxonomy" id="1791"/>
    <lineage>
        <taxon>Bacteria</taxon>
        <taxon>Bacillati</taxon>
        <taxon>Actinomycetota</taxon>
        <taxon>Actinomycetes</taxon>
        <taxon>Mycobacteriales</taxon>
        <taxon>Mycobacteriaceae</taxon>
        <taxon>Mycolicibacterium</taxon>
    </lineage>
</organism>
<name>A0A448IHK4_MYCAU</name>
<sequence>MRQRNHALGLVAAGVVVLVLGACSTDSQTEASSSTAAAPATTQTGTGAEATHNQADVMFARMMIPHHQQAIEMSDMLLGKQGIDPQIRELATAIKNAQGPEIEQMQSWLQEWGMPGMPGGGMPGHDMPGHTMPGGDMDEMPGMAGHGMMSAADMTALQNAQGDEAGRLFLSQMIEHHEGAITMAQQEIDTGQFPATVDLARSIVTTQQEEIVTMKGLLEK</sequence>
<dbReference type="Proteomes" id="UP000279306">
    <property type="component" value="Chromosome"/>
</dbReference>
<dbReference type="PANTHER" id="PTHR36933">
    <property type="entry name" value="SLL0788 PROTEIN"/>
    <property type="match status" value="1"/>
</dbReference>
<proteinExistence type="predicted"/>
<evidence type="ECO:0000256" key="2">
    <source>
        <dbReference type="SAM" id="SignalP"/>
    </source>
</evidence>
<dbReference type="PANTHER" id="PTHR36933:SF1">
    <property type="entry name" value="SLL0788 PROTEIN"/>
    <property type="match status" value="1"/>
</dbReference>
<reference evidence="4 5" key="1">
    <citation type="submission" date="2018-12" db="EMBL/GenBank/DDBJ databases">
        <authorList>
            <consortium name="Pathogen Informatics"/>
        </authorList>
    </citation>
    <scope>NUCLEOTIDE SEQUENCE [LARGE SCALE GENOMIC DNA]</scope>
    <source>
        <strain evidence="4 5">NCTC10437</strain>
    </source>
</reference>
<feature type="signal peptide" evidence="2">
    <location>
        <begin position="1"/>
        <end position="24"/>
    </location>
</feature>
<evidence type="ECO:0000256" key="1">
    <source>
        <dbReference type="SAM" id="MobiDB-lite"/>
    </source>
</evidence>
<accession>A0A448IHK4</accession>
<dbReference type="Pfam" id="PF03713">
    <property type="entry name" value="DUF305"/>
    <property type="match status" value="1"/>
</dbReference>
<feature type="domain" description="DUF305" evidence="3">
    <location>
        <begin position="56"/>
        <end position="218"/>
    </location>
</feature>
<protein>
    <submittedName>
        <fullName evidence="4">Lipoprotein</fullName>
    </submittedName>
</protein>
<gene>
    <name evidence="4" type="ORF">NCTC10437_00921</name>
</gene>
<dbReference type="OrthoDB" id="26872at2"/>
<dbReference type="RefSeq" id="WP_048634081.1">
    <property type="nucleotide sequence ID" value="NZ_CVQQ01000016.1"/>
</dbReference>
<evidence type="ECO:0000259" key="3">
    <source>
        <dbReference type="Pfam" id="PF03713"/>
    </source>
</evidence>